<reference evidence="5 6" key="1">
    <citation type="journal article" date="2016" name="Genome Announc.">
        <title>Draft Genome Sequence of Paenibacillus amylolyticus Heshi-A3, Isolated from Fermented Rice Bran in a Japanese Fermented Seafood Dish.</title>
        <authorList>
            <person name="Akuzawa S."/>
            <person name="Nagaoka J."/>
            <person name="Kanekatsu M."/>
            <person name="Kubota E."/>
            <person name="Ohtake R."/>
            <person name="Suzuki T."/>
            <person name="Kanesaki Y."/>
        </authorList>
    </citation>
    <scope>NUCLEOTIDE SEQUENCE [LARGE SCALE GENOMIC DNA]</scope>
    <source>
        <strain evidence="5 6">Heshi-A3</strain>
    </source>
</reference>
<dbReference type="AlphaFoldDB" id="A0A100VQA1"/>
<protein>
    <submittedName>
        <fullName evidence="5">Transcriptional regulator</fullName>
    </submittedName>
</protein>
<dbReference type="Gene3D" id="1.10.1660.10">
    <property type="match status" value="1"/>
</dbReference>
<dbReference type="GO" id="GO:0003677">
    <property type="term" value="F:DNA binding"/>
    <property type="evidence" value="ECO:0007669"/>
    <property type="project" value="UniProtKB-KW"/>
</dbReference>
<dbReference type="Pfam" id="PF13411">
    <property type="entry name" value="MerR_1"/>
    <property type="match status" value="1"/>
</dbReference>
<dbReference type="PRINTS" id="PR00040">
    <property type="entry name" value="HTHMERR"/>
</dbReference>
<keyword evidence="1" id="KW-0805">Transcription regulation</keyword>
<dbReference type="Proteomes" id="UP000069697">
    <property type="component" value="Unassembled WGS sequence"/>
</dbReference>
<proteinExistence type="predicted"/>
<dbReference type="SUPFAM" id="SSF46955">
    <property type="entry name" value="Putative DNA-binding domain"/>
    <property type="match status" value="1"/>
</dbReference>
<dbReference type="SMART" id="SM00422">
    <property type="entry name" value="HTH_MERR"/>
    <property type="match status" value="1"/>
</dbReference>
<dbReference type="InterPro" id="IPR000551">
    <property type="entry name" value="MerR-type_HTH_dom"/>
</dbReference>
<dbReference type="PANTHER" id="PTHR30204">
    <property type="entry name" value="REDOX-CYCLING DRUG-SENSING TRANSCRIPTIONAL ACTIVATOR SOXR"/>
    <property type="match status" value="1"/>
</dbReference>
<dbReference type="PROSITE" id="PS50937">
    <property type="entry name" value="HTH_MERR_2"/>
    <property type="match status" value="1"/>
</dbReference>
<evidence type="ECO:0000256" key="1">
    <source>
        <dbReference type="ARBA" id="ARBA00023015"/>
    </source>
</evidence>
<keyword evidence="3" id="KW-0804">Transcription</keyword>
<dbReference type="InterPro" id="IPR009061">
    <property type="entry name" value="DNA-bd_dom_put_sf"/>
</dbReference>
<dbReference type="InterPro" id="IPR047057">
    <property type="entry name" value="MerR_fam"/>
</dbReference>
<dbReference type="PANTHER" id="PTHR30204:SF94">
    <property type="entry name" value="HEAVY METAL-DEPENDENT TRANSCRIPTIONAL REGULATOR HI_0293-RELATED"/>
    <property type="match status" value="1"/>
</dbReference>
<sequence>METMTRGMLAKRTGVSMATLRYYEDSGILPAPRRSSNGYRVYTEDYLVKIKFIKDAQLLGYSLKEIQETLQLLSQEDMESETLKSLVSDRIADIQKHIDHLEQMQIHLARLLKTPEDDIHNYIQSFRVTKKEP</sequence>
<evidence type="ECO:0000256" key="3">
    <source>
        <dbReference type="ARBA" id="ARBA00023163"/>
    </source>
</evidence>
<organism evidence="5 6">
    <name type="scientific">Paenibacillus amylolyticus</name>
    <dbReference type="NCBI Taxonomy" id="1451"/>
    <lineage>
        <taxon>Bacteria</taxon>
        <taxon>Bacillati</taxon>
        <taxon>Bacillota</taxon>
        <taxon>Bacilli</taxon>
        <taxon>Bacillales</taxon>
        <taxon>Paenibacillaceae</taxon>
        <taxon>Paenibacillus</taxon>
    </lineage>
</organism>
<feature type="domain" description="HTH merR-type" evidence="4">
    <location>
        <begin position="3"/>
        <end position="72"/>
    </location>
</feature>
<dbReference type="RefSeq" id="WP_062836394.1">
    <property type="nucleotide sequence ID" value="NZ_BCNV01000004.1"/>
</dbReference>
<evidence type="ECO:0000256" key="2">
    <source>
        <dbReference type="ARBA" id="ARBA00023125"/>
    </source>
</evidence>
<dbReference type="EMBL" id="BCNV01000004">
    <property type="protein sequence ID" value="GAS83894.1"/>
    <property type="molecule type" value="Genomic_DNA"/>
</dbReference>
<gene>
    <name evidence="5" type="ORF">PAHA3_3996</name>
</gene>
<evidence type="ECO:0000313" key="6">
    <source>
        <dbReference type="Proteomes" id="UP000069697"/>
    </source>
</evidence>
<evidence type="ECO:0000259" key="4">
    <source>
        <dbReference type="PROSITE" id="PS50937"/>
    </source>
</evidence>
<comment type="caution">
    <text evidence="5">The sequence shown here is derived from an EMBL/GenBank/DDBJ whole genome shotgun (WGS) entry which is preliminary data.</text>
</comment>
<evidence type="ECO:0000313" key="5">
    <source>
        <dbReference type="EMBL" id="GAS83894.1"/>
    </source>
</evidence>
<dbReference type="PROSITE" id="PS00552">
    <property type="entry name" value="HTH_MERR_1"/>
    <property type="match status" value="1"/>
</dbReference>
<name>A0A100VQA1_PAEAM</name>
<reference evidence="6" key="2">
    <citation type="submission" date="2016-01" db="EMBL/GenBank/DDBJ databases">
        <title>Draft Genome Sequence of Paenibacillus amylolyticus Heshi-A3 that Was Isolated from Fermented Rice Bran with Aging Salted Mackerel, Which Was Named Heshiko as Traditional Fermented Seafood in Japan.</title>
        <authorList>
            <person name="Akuzawa S."/>
            <person name="Nakagawa J."/>
            <person name="Kanekatsu T."/>
            <person name="Kubota E."/>
            <person name="Ohtake R."/>
            <person name="Suzuki T."/>
            <person name="Kanesaki Y."/>
        </authorList>
    </citation>
    <scope>NUCLEOTIDE SEQUENCE [LARGE SCALE GENOMIC DNA]</scope>
    <source>
        <strain evidence="6">Heshi-A3</strain>
    </source>
</reference>
<keyword evidence="2" id="KW-0238">DNA-binding</keyword>
<accession>A0A100VQA1</accession>
<dbReference type="GO" id="GO:0003700">
    <property type="term" value="F:DNA-binding transcription factor activity"/>
    <property type="evidence" value="ECO:0007669"/>
    <property type="project" value="InterPro"/>
</dbReference>